<dbReference type="OrthoDB" id="9800971at2"/>
<dbReference type="Proteomes" id="UP000245680">
    <property type="component" value="Unassembled WGS sequence"/>
</dbReference>
<gene>
    <name evidence="2" type="ORF">DKT77_08145</name>
</gene>
<reference evidence="2 3" key="1">
    <citation type="submission" date="2018-05" db="EMBL/GenBank/DDBJ databases">
        <title>Rhodobacteraceae gen. nov., sp. nov. isolated from sea water.</title>
        <authorList>
            <person name="Ren Y."/>
        </authorList>
    </citation>
    <scope>NUCLEOTIDE SEQUENCE [LARGE SCALE GENOMIC DNA]</scope>
    <source>
        <strain evidence="2 3">TG-679</strain>
    </source>
</reference>
<sequence length="95" mass="10335">MSILSRLFGKGPEKSPEAAPSAEPVRHDGYDIHPEPINESGKWRVAARIVKVVDGVEKTHRLIRADTLDSADAAAAASLAKARQVIDEQGDRMFD</sequence>
<name>A0A2V2LCU3_9RHOB</name>
<organism evidence="2 3">
    <name type="scientific">Meridianimarinicoccus roseus</name>
    <dbReference type="NCBI Taxonomy" id="2072018"/>
    <lineage>
        <taxon>Bacteria</taxon>
        <taxon>Pseudomonadati</taxon>
        <taxon>Pseudomonadota</taxon>
        <taxon>Alphaproteobacteria</taxon>
        <taxon>Rhodobacterales</taxon>
        <taxon>Paracoccaceae</taxon>
        <taxon>Meridianimarinicoccus</taxon>
    </lineage>
</organism>
<feature type="region of interest" description="Disordered" evidence="1">
    <location>
        <begin position="1"/>
        <end position="37"/>
    </location>
</feature>
<dbReference type="AlphaFoldDB" id="A0A2V2LCU3"/>
<dbReference type="Pfam" id="PF10115">
    <property type="entry name" value="HlyU"/>
    <property type="match status" value="1"/>
</dbReference>
<proteinExistence type="predicted"/>
<evidence type="ECO:0000313" key="3">
    <source>
        <dbReference type="Proteomes" id="UP000245680"/>
    </source>
</evidence>
<evidence type="ECO:0000313" key="2">
    <source>
        <dbReference type="EMBL" id="PWR03175.1"/>
    </source>
</evidence>
<feature type="compositionally biased region" description="Basic and acidic residues" evidence="1">
    <location>
        <begin position="24"/>
        <end position="36"/>
    </location>
</feature>
<dbReference type="InterPro" id="IPR018772">
    <property type="entry name" value="Transcription_activator_HlyU"/>
</dbReference>
<dbReference type="RefSeq" id="WP_109811209.1">
    <property type="nucleotide sequence ID" value="NZ_QGKU01000030.1"/>
</dbReference>
<keyword evidence="3" id="KW-1185">Reference proteome</keyword>
<evidence type="ECO:0000256" key="1">
    <source>
        <dbReference type="SAM" id="MobiDB-lite"/>
    </source>
</evidence>
<protein>
    <submittedName>
        <fullName evidence="2">Uncharacterized protein</fullName>
    </submittedName>
</protein>
<accession>A0A2V2LCU3</accession>
<dbReference type="EMBL" id="QGKU01000030">
    <property type="protein sequence ID" value="PWR03175.1"/>
    <property type="molecule type" value="Genomic_DNA"/>
</dbReference>
<comment type="caution">
    <text evidence="2">The sequence shown here is derived from an EMBL/GenBank/DDBJ whole genome shotgun (WGS) entry which is preliminary data.</text>
</comment>